<dbReference type="EMBL" id="QHJQ01000010">
    <property type="protein sequence ID" value="PXA03262.1"/>
    <property type="molecule type" value="Genomic_DNA"/>
</dbReference>
<sequence>MALGLILVMSTGLVFAFFVPEVEPTIDRSLEELLPEHIAGWHSTNVPLSQTPEGEERVLDVLDLDDVFCRQYTKGDTEIMVYVAYWFPGSEPYSSVAIHNPDSCWVIAGWDVLERESNRSVKMSGYPLKEHEWGVYEKDNNEVYVLFWHLLGGEPNKHIKNMIWTSSGIDSFKRQFYFIYNMYQMGFDLGQDQLFVRISSNKPFEEVEASGELDDILSALEGLGLTRENAQSKLN</sequence>
<dbReference type="Proteomes" id="UP000247099">
    <property type="component" value="Unassembled WGS sequence"/>
</dbReference>
<keyword evidence="3" id="KW-1185">Reference proteome</keyword>
<protein>
    <recommendedName>
        <fullName evidence="1">Methanolan biosynthesis EpsI domain-containing protein</fullName>
    </recommendedName>
</protein>
<dbReference type="OrthoDB" id="179487at2"/>
<dbReference type="InterPro" id="IPR014263">
    <property type="entry name" value="Methanolan_biosynth_EpsI"/>
</dbReference>
<gene>
    <name evidence="2" type="ORF">DDZ13_12615</name>
</gene>
<name>A0A317ZEP9_9BACT</name>
<dbReference type="AlphaFoldDB" id="A0A317ZEP9"/>
<feature type="domain" description="Methanolan biosynthesis EpsI" evidence="1">
    <location>
        <begin position="2"/>
        <end position="154"/>
    </location>
</feature>
<dbReference type="RefSeq" id="WP_110131817.1">
    <property type="nucleotide sequence ID" value="NZ_QHJQ01000010.1"/>
</dbReference>
<dbReference type="InParanoid" id="A0A317ZEP9"/>
<evidence type="ECO:0000313" key="3">
    <source>
        <dbReference type="Proteomes" id="UP000247099"/>
    </source>
</evidence>
<proteinExistence type="predicted"/>
<organism evidence="2 3">
    <name type="scientific">Coraliomargarita sinensis</name>
    <dbReference type="NCBI Taxonomy" id="2174842"/>
    <lineage>
        <taxon>Bacteria</taxon>
        <taxon>Pseudomonadati</taxon>
        <taxon>Verrucomicrobiota</taxon>
        <taxon>Opitutia</taxon>
        <taxon>Puniceicoccales</taxon>
        <taxon>Coraliomargaritaceae</taxon>
        <taxon>Coraliomargarita</taxon>
    </lineage>
</organism>
<reference evidence="2 3" key="1">
    <citation type="submission" date="2018-05" db="EMBL/GenBank/DDBJ databases">
        <title>Coraliomargarita sinensis sp. nov., isolated from a marine solar saltern.</title>
        <authorList>
            <person name="Zhou L.Y."/>
        </authorList>
    </citation>
    <scope>NUCLEOTIDE SEQUENCE [LARGE SCALE GENOMIC DNA]</scope>
    <source>
        <strain evidence="2 3">WN38</strain>
    </source>
</reference>
<comment type="caution">
    <text evidence="2">The sequence shown here is derived from an EMBL/GenBank/DDBJ whole genome shotgun (WGS) entry which is preliminary data.</text>
</comment>
<evidence type="ECO:0000313" key="2">
    <source>
        <dbReference type="EMBL" id="PXA03262.1"/>
    </source>
</evidence>
<evidence type="ECO:0000259" key="1">
    <source>
        <dbReference type="Pfam" id="PF11984"/>
    </source>
</evidence>
<dbReference type="Pfam" id="PF11984">
    <property type="entry name" value="DUF3485"/>
    <property type="match status" value="1"/>
</dbReference>
<accession>A0A317ZEP9</accession>